<dbReference type="PANTHER" id="PTHR33129:SF1">
    <property type="entry name" value="ATP-BINDING PROTEIN"/>
    <property type="match status" value="1"/>
</dbReference>
<comment type="caution">
    <text evidence="1">The sequence shown here is derived from an EMBL/GenBank/DDBJ whole genome shotgun (WGS) entry which is preliminary data.</text>
</comment>
<name>A0ABR1JJS4_9AGAR</name>
<dbReference type="Proteomes" id="UP001498398">
    <property type="component" value="Unassembled WGS sequence"/>
</dbReference>
<protein>
    <submittedName>
        <fullName evidence="1">Uncharacterized protein</fullName>
    </submittedName>
</protein>
<evidence type="ECO:0000313" key="2">
    <source>
        <dbReference type="Proteomes" id="UP001498398"/>
    </source>
</evidence>
<gene>
    <name evidence="1" type="ORF">VKT23_008453</name>
</gene>
<keyword evidence="2" id="KW-1185">Reference proteome</keyword>
<accession>A0ABR1JJS4</accession>
<sequence length="381" mass="43695">MSPSPDMDTRPYTEFINVADGNDWGQESAITKVHEAAFLDVSDERLKDASGLFFHFTDKIYVRKDYQELYTYLCDEFDKGNMGVIVSGSPGIGKSFFNLYALARRLAQKKTTILRTGPGFCFIFDEQGPSGIPDPSKLGHNKLRLPVSRRQDFIWVLYDSHQKSAEPLSAFTTRSSFLVQTTSPDAGNFFHWYKQGSPFVGIWYMNVWGFEELRAGSSLELHNRHLKEEDYYYFYGPCIRDHLIGRKHFITACKQAVTSINNVQKFAHAFEAVTSLESASNSRVPHRIFILRVLEDGEERREKPALDFKSAYTLEQIREKFAQVKNFESEILFSACQGVSQTGILRDWVFENLAIEYTSGNMKSFRKKVGPLYDMIQVPMC</sequence>
<dbReference type="InterPro" id="IPR052980">
    <property type="entry name" value="Crinkler_effector"/>
</dbReference>
<reference evidence="1 2" key="1">
    <citation type="submission" date="2024-01" db="EMBL/GenBank/DDBJ databases">
        <title>A draft genome for the cacao thread blight pathogen Marasmiellus scandens.</title>
        <authorList>
            <person name="Baruah I.K."/>
            <person name="Leung J."/>
            <person name="Bukari Y."/>
            <person name="Amoako-Attah I."/>
            <person name="Meinhardt L.W."/>
            <person name="Bailey B.A."/>
            <person name="Cohen S.P."/>
        </authorList>
    </citation>
    <scope>NUCLEOTIDE SEQUENCE [LARGE SCALE GENOMIC DNA]</scope>
    <source>
        <strain evidence="1 2">GH-19</strain>
    </source>
</reference>
<organism evidence="1 2">
    <name type="scientific">Marasmiellus scandens</name>
    <dbReference type="NCBI Taxonomy" id="2682957"/>
    <lineage>
        <taxon>Eukaryota</taxon>
        <taxon>Fungi</taxon>
        <taxon>Dikarya</taxon>
        <taxon>Basidiomycota</taxon>
        <taxon>Agaricomycotina</taxon>
        <taxon>Agaricomycetes</taxon>
        <taxon>Agaricomycetidae</taxon>
        <taxon>Agaricales</taxon>
        <taxon>Marasmiineae</taxon>
        <taxon>Omphalotaceae</taxon>
        <taxon>Marasmiellus</taxon>
    </lineage>
</organism>
<dbReference type="PANTHER" id="PTHR33129">
    <property type="entry name" value="PROTEIN KINASE DOMAIN-CONTAINING PROTEIN-RELATED"/>
    <property type="match status" value="1"/>
</dbReference>
<evidence type="ECO:0000313" key="1">
    <source>
        <dbReference type="EMBL" id="KAK7461277.1"/>
    </source>
</evidence>
<proteinExistence type="predicted"/>
<dbReference type="EMBL" id="JBANRG010000013">
    <property type="protein sequence ID" value="KAK7461277.1"/>
    <property type="molecule type" value="Genomic_DNA"/>
</dbReference>